<dbReference type="OrthoDB" id="711457at2"/>
<name>A0A1I6S9Y6_9SPHI</name>
<proteinExistence type="predicted"/>
<keyword evidence="3" id="KW-1185">Reference proteome</keyword>
<dbReference type="Proteomes" id="UP000198785">
    <property type="component" value="Unassembled WGS sequence"/>
</dbReference>
<feature type="transmembrane region" description="Helical" evidence="1">
    <location>
        <begin position="39"/>
        <end position="56"/>
    </location>
</feature>
<dbReference type="AlphaFoldDB" id="A0A1I6S9Y6"/>
<gene>
    <name evidence="2" type="ORF">SAMN05660206_104184</name>
</gene>
<organism evidence="2 3">
    <name type="scientific">Sphingobacterium wenxiniae</name>
    <dbReference type="NCBI Taxonomy" id="683125"/>
    <lineage>
        <taxon>Bacteria</taxon>
        <taxon>Pseudomonadati</taxon>
        <taxon>Bacteroidota</taxon>
        <taxon>Sphingobacteriia</taxon>
        <taxon>Sphingobacteriales</taxon>
        <taxon>Sphingobacteriaceae</taxon>
        <taxon>Sphingobacterium</taxon>
    </lineage>
</organism>
<keyword evidence="1" id="KW-0812">Transmembrane</keyword>
<keyword evidence="1" id="KW-0472">Membrane</keyword>
<dbReference type="STRING" id="683125.SAMN05660206_104184"/>
<accession>A0A1I6S9Y6</accession>
<dbReference type="EMBL" id="FOZZ01000004">
    <property type="protein sequence ID" value="SFS73781.1"/>
    <property type="molecule type" value="Genomic_DNA"/>
</dbReference>
<reference evidence="2 3" key="1">
    <citation type="submission" date="2016-10" db="EMBL/GenBank/DDBJ databases">
        <authorList>
            <person name="de Groot N.N."/>
        </authorList>
    </citation>
    <scope>NUCLEOTIDE SEQUENCE [LARGE SCALE GENOMIC DNA]</scope>
    <source>
        <strain evidence="2 3">DSM 22789</strain>
    </source>
</reference>
<feature type="transmembrane region" description="Helical" evidence="1">
    <location>
        <begin position="65"/>
        <end position="83"/>
    </location>
</feature>
<evidence type="ECO:0000313" key="3">
    <source>
        <dbReference type="Proteomes" id="UP000198785"/>
    </source>
</evidence>
<protein>
    <submittedName>
        <fullName evidence="2">Uncharacterized protein</fullName>
    </submittedName>
</protein>
<sequence>MKNNIWLGLLLGLIFPLLAFVLSRYTSLTDLLPAGKEGVPYIVAAAVNLIAVRLLYRRDPQLDNVAKGVVLITFLAMLAFLYTQKISI</sequence>
<evidence type="ECO:0000313" key="2">
    <source>
        <dbReference type="EMBL" id="SFS73781.1"/>
    </source>
</evidence>
<evidence type="ECO:0000256" key="1">
    <source>
        <dbReference type="SAM" id="Phobius"/>
    </source>
</evidence>
<keyword evidence="1" id="KW-1133">Transmembrane helix</keyword>
<dbReference type="RefSeq" id="WP_093364869.1">
    <property type="nucleotide sequence ID" value="NZ_FOZZ01000004.1"/>
</dbReference>